<feature type="transmembrane region" description="Helical" evidence="1">
    <location>
        <begin position="61"/>
        <end position="78"/>
    </location>
</feature>
<accession>A0ABX2ZY05</accession>
<evidence type="ECO:0000313" key="2">
    <source>
        <dbReference type="EMBL" id="ODN41368.1"/>
    </source>
</evidence>
<keyword evidence="3" id="KW-1185">Reference proteome</keyword>
<keyword evidence="1" id="KW-0472">Membrane</keyword>
<feature type="transmembrane region" description="Helical" evidence="1">
    <location>
        <begin position="31"/>
        <end position="49"/>
    </location>
</feature>
<sequence length="84" mass="9233">MAKKIKRSVIKWIKKLAQSDIKRTEALAEDLRKAGLAAIGGGIVGMFLHQGGISTIDAEKLVFLGLIMWVVGIFLTKTNKKDDH</sequence>
<evidence type="ECO:0000256" key="1">
    <source>
        <dbReference type="SAM" id="Phobius"/>
    </source>
</evidence>
<gene>
    <name evidence="2" type="ORF">BGC07_16490</name>
</gene>
<keyword evidence="1" id="KW-0812">Transmembrane</keyword>
<comment type="caution">
    <text evidence="2">The sequence shown here is derived from an EMBL/GenBank/DDBJ whole genome shotgun (WGS) entry which is preliminary data.</text>
</comment>
<evidence type="ECO:0000313" key="3">
    <source>
        <dbReference type="Proteomes" id="UP000094329"/>
    </source>
</evidence>
<keyword evidence="1" id="KW-1133">Transmembrane helix</keyword>
<dbReference type="EMBL" id="MDTU01000003">
    <property type="protein sequence ID" value="ODN41368.1"/>
    <property type="molecule type" value="Genomic_DNA"/>
</dbReference>
<reference evidence="2 3" key="1">
    <citation type="submission" date="2016-08" db="EMBL/GenBank/DDBJ databases">
        <title>Draft genome sequence of Candidatus Piscirickettsia litoralis, from seawater.</title>
        <authorList>
            <person name="Wan X."/>
            <person name="Lee A.J."/>
            <person name="Hou S."/>
            <person name="Donachie S.P."/>
        </authorList>
    </citation>
    <scope>NUCLEOTIDE SEQUENCE [LARGE SCALE GENOMIC DNA]</scope>
    <source>
        <strain evidence="2 3">Y2</strain>
    </source>
</reference>
<dbReference type="Proteomes" id="UP000094329">
    <property type="component" value="Unassembled WGS sequence"/>
</dbReference>
<evidence type="ECO:0008006" key="4">
    <source>
        <dbReference type="Google" id="ProtNLM"/>
    </source>
</evidence>
<protein>
    <recommendedName>
        <fullName evidence="4">Permease</fullName>
    </recommendedName>
</protein>
<name>A0ABX2ZY05_9GAMM</name>
<dbReference type="RefSeq" id="WP_069314161.1">
    <property type="nucleotide sequence ID" value="NZ_MDTU01000003.1"/>
</dbReference>
<proteinExistence type="predicted"/>
<organism evidence="2 3">
    <name type="scientific">Piscirickettsia litoralis</name>
    <dbReference type="NCBI Taxonomy" id="1891921"/>
    <lineage>
        <taxon>Bacteria</taxon>
        <taxon>Pseudomonadati</taxon>
        <taxon>Pseudomonadota</taxon>
        <taxon>Gammaproteobacteria</taxon>
        <taxon>Thiotrichales</taxon>
        <taxon>Piscirickettsiaceae</taxon>
        <taxon>Piscirickettsia</taxon>
    </lineage>
</organism>